<proteinExistence type="predicted"/>
<evidence type="ECO:0000313" key="1">
    <source>
        <dbReference type="EMBL" id="GAA5143236.1"/>
    </source>
</evidence>
<evidence type="ECO:0000313" key="2">
    <source>
        <dbReference type="Proteomes" id="UP001500804"/>
    </source>
</evidence>
<name>A0ABP9PA13_9PSEU</name>
<dbReference type="RefSeq" id="WP_345613656.1">
    <property type="nucleotide sequence ID" value="NZ_BAABJO010000071.1"/>
</dbReference>
<sequence>MPRHQQVADVRHEQLACFLWEGGAFWILTGPWARLRDHVQADPQLAVVVDTCDLTSGLVQQVIVRGRGEIVEFDVPRGRRNLVRYLGSDVERWDPRFRAYLLDDPHDRGTEWVRMRPDRMTVSDLSYEPTS</sequence>
<comment type="caution">
    <text evidence="1">The sequence shown here is derived from an EMBL/GenBank/DDBJ whole genome shotgun (WGS) entry which is preliminary data.</text>
</comment>
<dbReference type="EMBL" id="BAABJO010000071">
    <property type="protein sequence ID" value="GAA5143236.1"/>
    <property type="molecule type" value="Genomic_DNA"/>
</dbReference>
<keyword evidence="2" id="KW-1185">Reference proteome</keyword>
<organism evidence="1 2">
    <name type="scientific">Pseudonocardia adelaidensis</name>
    <dbReference type="NCBI Taxonomy" id="648754"/>
    <lineage>
        <taxon>Bacteria</taxon>
        <taxon>Bacillati</taxon>
        <taxon>Actinomycetota</taxon>
        <taxon>Actinomycetes</taxon>
        <taxon>Pseudonocardiales</taxon>
        <taxon>Pseudonocardiaceae</taxon>
        <taxon>Pseudonocardia</taxon>
    </lineage>
</organism>
<accession>A0ABP9PA13</accession>
<dbReference type="SUPFAM" id="SSF50475">
    <property type="entry name" value="FMN-binding split barrel"/>
    <property type="match status" value="1"/>
</dbReference>
<gene>
    <name evidence="1" type="ORF">GCM10023320_84250</name>
</gene>
<reference evidence="2" key="1">
    <citation type="journal article" date="2019" name="Int. J. Syst. Evol. Microbiol.">
        <title>The Global Catalogue of Microorganisms (GCM) 10K type strain sequencing project: providing services to taxonomists for standard genome sequencing and annotation.</title>
        <authorList>
            <consortium name="The Broad Institute Genomics Platform"/>
            <consortium name="The Broad Institute Genome Sequencing Center for Infectious Disease"/>
            <person name="Wu L."/>
            <person name="Ma J."/>
        </authorList>
    </citation>
    <scope>NUCLEOTIDE SEQUENCE [LARGE SCALE GENOMIC DNA]</scope>
    <source>
        <strain evidence="2">JCM 18302</strain>
    </source>
</reference>
<dbReference type="Proteomes" id="UP001500804">
    <property type="component" value="Unassembled WGS sequence"/>
</dbReference>
<dbReference type="InterPro" id="IPR012349">
    <property type="entry name" value="Split_barrel_FMN-bd"/>
</dbReference>
<evidence type="ECO:0008006" key="3">
    <source>
        <dbReference type="Google" id="ProtNLM"/>
    </source>
</evidence>
<dbReference type="Gene3D" id="2.30.110.10">
    <property type="entry name" value="Electron Transport, Fmn-binding Protein, Chain A"/>
    <property type="match status" value="1"/>
</dbReference>
<protein>
    <recommendedName>
        <fullName evidence="3">Pyridoxamine 5'-phosphate oxidase</fullName>
    </recommendedName>
</protein>